<dbReference type="GO" id="GO:0016705">
    <property type="term" value="F:oxidoreductase activity, acting on paired donors, with incorporation or reduction of molecular oxygen"/>
    <property type="evidence" value="ECO:0007669"/>
    <property type="project" value="InterPro"/>
</dbReference>
<dbReference type="FunFam" id="1.10.630.10:FF:000018">
    <property type="entry name" value="Cytochrome P450 monooxygenase"/>
    <property type="match status" value="1"/>
</dbReference>
<dbReference type="InterPro" id="IPR017972">
    <property type="entry name" value="Cyt_P450_CS"/>
</dbReference>
<evidence type="ECO:0000256" key="7">
    <source>
        <dbReference type="RuleBase" id="RU000461"/>
    </source>
</evidence>
<protein>
    <submittedName>
        <fullName evidence="8">Cytochrome P450</fullName>
    </submittedName>
</protein>
<dbReference type="KEGG" id="apre:CNX65_13640"/>
<evidence type="ECO:0000313" key="8">
    <source>
        <dbReference type="EMBL" id="ATE54204.1"/>
    </source>
</evidence>
<dbReference type="GO" id="GO:0005506">
    <property type="term" value="F:iron ion binding"/>
    <property type="evidence" value="ECO:0007669"/>
    <property type="project" value="InterPro"/>
</dbReference>
<dbReference type="PANTHER" id="PTHR46696">
    <property type="entry name" value="P450, PUTATIVE (EUROFUNG)-RELATED"/>
    <property type="match status" value="1"/>
</dbReference>
<dbReference type="PRINTS" id="PR00359">
    <property type="entry name" value="BP450"/>
</dbReference>
<dbReference type="Gene3D" id="1.10.630.10">
    <property type="entry name" value="Cytochrome P450"/>
    <property type="match status" value="1"/>
</dbReference>
<evidence type="ECO:0000256" key="6">
    <source>
        <dbReference type="ARBA" id="ARBA00023033"/>
    </source>
</evidence>
<evidence type="ECO:0000256" key="1">
    <source>
        <dbReference type="ARBA" id="ARBA00010617"/>
    </source>
</evidence>
<evidence type="ECO:0000256" key="5">
    <source>
        <dbReference type="ARBA" id="ARBA00023004"/>
    </source>
</evidence>
<dbReference type="PRINTS" id="PR00385">
    <property type="entry name" value="P450"/>
</dbReference>
<evidence type="ECO:0000313" key="9">
    <source>
        <dbReference type="Proteomes" id="UP000218505"/>
    </source>
</evidence>
<dbReference type="PROSITE" id="PS00086">
    <property type="entry name" value="CYTOCHROME_P450"/>
    <property type="match status" value="1"/>
</dbReference>
<keyword evidence="9" id="KW-1185">Reference proteome</keyword>
<name>A0A290Z5D8_9PSEU</name>
<keyword evidence="6 7" id="KW-0503">Monooxygenase</keyword>
<keyword evidence="4 7" id="KW-0560">Oxidoreductase</keyword>
<gene>
    <name evidence="8" type="ORF">CNX65_13640</name>
</gene>
<dbReference type="GO" id="GO:0020037">
    <property type="term" value="F:heme binding"/>
    <property type="evidence" value="ECO:0007669"/>
    <property type="project" value="InterPro"/>
</dbReference>
<reference evidence="8" key="1">
    <citation type="submission" date="2017-09" db="EMBL/GenBank/DDBJ databases">
        <title>Complete Genome Sequence of ansamitocin-producing Bacterium Actinosynnema pretiosum X47.</title>
        <authorList>
            <person name="Cao G."/>
            <person name="Zong G."/>
            <person name="Zhong C."/>
            <person name="Fu J."/>
        </authorList>
    </citation>
    <scope>NUCLEOTIDE SEQUENCE [LARGE SCALE GENOMIC DNA]</scope>
    <source>
        <strain evidence="8">X47</strain>
    </source>
</reference>
<dbReference type="GO" id="GO:0004497">
    <property type="term" value="F:monooxygenase activity"/>
    <property type="evidence" value="ECO:0007669"/>
    <property type="project" value="UniProtKB-KW"/>
</dbReference>
<dbReference type="InterPro" id="IPR036396">
    <property type="entry name" value="Cyt_P450_sf"/>
</dbReference>
<keyword evidence="2 7" id="KW-0349">Heme</keyword>
<dbReference type="InterPro" id="IPR001128">
    <property type="entry name" value="Cyt_P450"/>
</dbReference>
<dbReference type="AlphaFoldDB" id="A0A290Z5D8"/>
<proteinExistence type="inferred from homology"/>
<evidence type="ECO:0000256" key="3">
    <source>
        <dbReference type="ARBA" id="ARBA00022723"/>
    </source>
</evidence>
<accession>A0A290Z5D8</accession>
<dbReference type="Pfam" id="PF00067">
    <property type="entry name" value="p450"/>
    <property type="match status" value="1"/>
</dbReference>
<dbReference type="InterPro" id="IPR002397">
    <property type="entry name" value="Cyt_P450_B"/>
</dbReference>
<sequence length="395" mass="44215">MTETQQVRTYPFSEELGIHVDPIYAELRSEEPVNRVQMPYGEVSWLTLGYEDTKTVLTDPRFSRAAAQGQDQPRLREEMAYEGIVGLDPPDHTRLRKLAGKALTARRVNAMRPHAVRIAEKCADDMIAHGSPADLVEHFALPFPIAVICDLIGVPFEDRGKFRVWTDGLTNTAKPVMSQAEELFAYMATLVAKRREEPTDDLLTALVRARDDEDQLTEQELLSIASVGLLLTGSEAVSTHIPNFLYALLTSPEHYEQLKARPELIPAAVEEMLRFIPLNPAALFPRYATEDVKLGTVVVREGEPILASIPGANRDPEVFAEPEKMDFTRESNPHVAFGHGPHHCLGAQLARMELQVMLEVITTKFPDLRLAEGDEGVEWKRGLLVRGPKKLRVAW</sequence>
<evidence type="ECO:0000256" key="4">
    <source>
        <dbReference type="ARBA" id="ARBA00023002"/>
    </source>
</evidence>
<organism evidence="8 9">
    <name type="scientific">Actinosynnema pretiosum</name>
    <dbReference type="NCBI Taxonomy" id="42197"/>
    <lineage>
        <taxon>Bacteria</taxon>
        <taxon>Bacillati</taxon>
        <taxon>Actinomycetota</taxon>
        <taxon>Actinomycetes</taxon>
        <taxon>Pseudonocardiales</taxon>
        <taxon>Pseudonocardiaceae</taxon>
        <taxon>Actinosynnema</taxon>
    </lineage>
</organism>
<dbReference type="RefSeq" id="WP_096493124.1">
    <property type="nucleotide sequence ID" value="NZ_CP023445.1"/>
</dbReference>
<keyword evidence="5 7" id="KW-0408">Iron</keyword>
<dbReference type="EMBL" id="CP023445">
    <property type="protein sequence ID" value="ATE54204.1"/>
    <property type="molecule type" value="Genomic_DNA"/>
</dbReference>
<dbReference type="Proteomes" id="UP000218505">
    <property type="component" value="Chromosome"/>
</dbReference>
<evidence type="ECO:0000256" key="2">
    <source>
        <dbReference type="ARBA" id="ARBA00022617"/>
    </source>
</evidence>
<keyword evidence="3 7" id="KW-0479">Metal-binding</keyword>
<comment type="similarity">
    <text evidence="1 7">Belongs to the cytochrome P450 family.</text>
</comment>
<dbReference type="PANTHER" id="PTHR46696:SF1">
    <property type="entry name" value="CYTOCHROME P450 YJIB-RELATED"/>
    <property type="match status" value="1"/>
</dbReference>
<dbReference type="CDD" id="cd11031">
    <property type="entry name" value="Cyp158A-like"/>
    <property type="match status" value="1"/>
</dbReference>
<dbReference type="SUPFAM" id="SSF48264">
    <property type="entry name" value="Cytochrome P450"/>
    <property type="match status" value="1"/>
</dbReference>